<dbReference type="GO" id="GO:0008483">
    <property type="term" value="F:transaminase activity"/>
    <property type="evidence" value="ECO:0007669"/>
    <property type="project" value="InterPro"/>
</dbReference>
<evidence type="ECO:0000256" key="1">
    <source>
        <dbReference type="ARBA" id="ARBA00008954"/>
    </source>
</evidence>
<reference evidence="2 3" key="1">
    <citation type="submission" date="2017-10" db="EMBL/GenBank/DDBJ databases">
        <title>Novel microbial diversity and functional potential in the marine mammal oral microbiome.</title>
        <authorList>
            <person name="Dudek N.K."/>
            <person name="Sun C.L."/>
            <person name="Burstein D."/>
            <person name="Kantor R.S."/>
            <person name="Aliaga Goltsman D.S."/>
            <person name="Bik E.M."/>
            <person name="Thomas B.C."/>
            <person name="Banfield J.F."/>
            <person name="Relman D.A."/>
        </authorList>
    </citation>
    <scope>NUCLEOTIDE SEQUENCE [LARGE SCALE GENOMIC DNA]</scope>
    <source>
        <strain evidence="2">DOLJORAL78_47_16</strain>
    </source>
</reference>
<dbReference type="InterPro" id="IPR005814">
    <property type="entry name" value="Aminotrans_3"/>
</dbReference>
<dbReference type="InterPro" id="IPR015421">
    <property type="entry name" value="PyrdxlP-dep_Trfase_major"/>
</dbReference>
<dbReference type="PANTHER" id="PTHR43094:SF1">
    <property type="entry name" value="AMINOTRANSFERASE CLASS-III"/>
    <property type="match status" value="1"/>
</dbReference>
<dbReference type="SUPFAM" id="SSF53383">
    <property type="entry name" value="PLP-dependent transferases"/>
    <property type="match status" value="1"/>
</dbReference>
<evidence type="ECO:0000313" key="3">
    <source>
        <dbReference type="Proteomes" id="UP000230821"/>
    </source>
</evidence>
<dbReference type="InterPro" id="IPR015424">
    <property type="entry name" value="PyrdxlP-dep_Trfase"/>
</dbReference>
<dbReference type="PANTHER" id="PTHR43094">
    <property type="entry name" value="AMINOTRANSFERASE"/>
    <property type="match status" value="1"/>
</dbReference>
<evidence type="ECO:0000313" key="2">
    <source>
        <dbReference type="EMBL" id="PIE34736.1"/>
    </source>
</evidence>
<gene>
    <name evidence="2" type="ORF">CSA56_06865</name>
</gene>
<dbReference type="Pfam" id="PF00202">
    <property type="entry name" value="Aminotran_3"/>
    <property type="match status" value="1"/>
</dbReference>
<sequence length="182" mass="20883">MRKTLRRLSHRSKNVFFIKKSIIRFHALHTKKLIKSRYIRIISIYRQTMLSETFLCQDKSIHEKSSTNTCFMERTVRYESPDSIAAFIAEPIVGATVGALVPKDDNWQRIREICDTYDILLISDEIMVGVGRCGTNTALDTWNVVADTIIMAKEISSGYTPLSAVVVKKQIWKTIKDVIQEL</sequence>
<dbReference type="Gene3D" id="3.40.640.10">
    <property type="entry name" value="Type I PLP-dependent aspartate aminotransferase-like (Major domain)"/>
    <property type="match status" value="1"/>
</dbReference>
<dbReference type="Proteomes" id="UP000230821">
    <property type="component" value="Unassembled WGS sequence"/>
</dbReference>
<dbReference type="EMBL" id="PDSK01000077">
    <property type="protein sequence ID" value="PIE34736.1"/>
    <property type="molecule type" value="Genomic_DNA"/>
</dbReference>
<proteinExistence type="inferred from homology"/>
<protein>
    <recommendedName>
        <fullName evidence="4">Ornithine aminotransferase</fullName>
    </recommendedName>
</protein>
<evidence type="ECO:0008006" key="4">
    <source>
        <dbReference type="Google" id="ProtNLM"/>
    </source>
</evidence>
<accession>A0A2G6KGE0</accession>
<name>A0A2G6KGE0_9BACT</name>
<dbReference type="AlphaFoldDB" id="A0A2G6KGE0"/>
<comment type="similarity">
    <text evidence="1">Belongs to the class-III pyridoxal-phosphate-dependent aminotransferase family.</text>
</comment>
<dbReference type="GO" id="GO:0030170">
    <property type="term" value="F:pyridoxal phosphate binding"/>
    <property type="evidence" value="ECO:0007669"/>
    <property type="project" value="InterPro"/>
</dbReference>
<organism evidence="2 3">
    <name type="scientific">candidate division KSB3 bacterium</name>
    <dbReference type="NCBI Taxonomy" id="2044937"/>
    <lineage>
        <taxon>Bacteria</taxon>
        <taxon>candidate division KSB3</taxon>
    </lineage>
</organism>
<comment type="caution">
    <text evidence="2">The sequence shown here is derived from an EMBL/GenBank/DDBJ whole genome shotgun (WGS) entry which is preliminary data.</text>
</comment>